<dbReference type="SUPFAM" id="SSF52058">
    <property type="entry name" value="L domain-like"/>
    <property type="match status" value="1"/>
</dbReference>
<feature type="signal peptide" evidence="4">
    <location>
        <begin position="1"/>
        <end position="16"/>
    </location>
</feature>
<reference evidence="5" key="1">
    <citation type="submission" date="2020-07" db="EMBL/GenBank/DDBJ databases">
        <authorList>
            <person name="Ferguson B K."/>
        </authorList>
    </citation>
    <scope>NUCLEOTIDE SEQUENCE</scope>
    <source>
        <strain evidence="5">L06</strain>
    </source>
</reference>
<dbReference type="InterPro" id="IPR032675">
    <property type="entry name" value="LRR_dom_sf"/>
</dbReference>
<organism evidence="5">
    <name type="scientific">Bracon brevicornis</name>
    <dbReference type="NCBI Taxonomy" id="1563983"/>
    <lineage>
        <taxon>Eukaryota</taxon>
        <taxon>Metazoa</taxon>
        <taxon>Ecdysozoa</taxon>
        <taxon>Arthropoda</taxon>
        <taxon>Hexapoda</taxon>
        <taxon>Insecta</taxon>
        <taxon>Pterygota</taxon>
        <taxon>Neoptera</taxon>
        <taxon>Endopterygota</taxon>
        <taxon>Hymenoptera</taxon>
        <taxon>Apocrita</taxon>
        <taxon>Ichneumonoidea</taxon>
        <taxon>Braconidae</taxon>
        <taxon>Braconinae</taxon>
        <taxon>Bracon</taxon>
    </lineage>
</organism>
<gene>
    <name evidence="5" type="ORF">BBRV_LOCUS104251</name>
</gene>
<protein>
    <recommendedName>
        <fullName evidence="6">LRRCT domain-containing protein</fullName>
    </recommendedName>
</protein>
<dbReference type="GO" id="GO:0005615">
    <property type="term" value="C:extracellular space"/>
    <property type="evidence" value="ECO:0007669"/>
    <property type="project" value="TreeGrafter"/>
</dbReference>
<dbReference type="PANTHER" id="PTHR24373">
    <property type="entry name" value="SLIT RELATED LEUCINE-RICH REPEAT NEURONAL PROTEIN"/>
    <property type="match status" value="1"/>
</dbReference>
<sequence length="433" mass="48380">MKWILVISAIIFSVLSQGESIICEHENPERLICENLDITTTIENIEPNKQVNVTIINGTGIAPDAFKNLDVRELIITKVRLYSYEARYIIHQITTADPLTLQADSFNSLHNIISLEVFDTKLIYEANPLIPLKKLQNLAFRNNNFTEVPTDLFSTLNDLQSLRILKNPITGVHTNAFEALKHLKTLELVDNDIQILQPGCFNGLDELTHLNLLKNNIVLQQGSDLAQVLQGMPNLLNLVIAINGNVRLEPGTFDGIPKLEVLDLSGSSISHIPKNVFNRLSLLKSVMFNRCRIGSIEQGAFSGLNLTEMIFDSADFGKTIDSYTFSDLNVTRFGLVSNYQMSEIKPSAFSGLRGDILAIMGSELTKIVAGTFTGMHVKELAVRWSPIVEVEQDAFKDAYVETLYVDDNSTIVLNRYRWGIPESISIKTICYAC</sequence>
<dbReference type="InterPro" id="IPR003591">
    <property type="entry name" value="Leu-rich_rpt_typical-subtyp"/>
</dbReference>
<evidence type="ECO:0000256" key="1">
    <source>
        <dbReference type="ARBA" id="ARBA00022614"/>
    </source>
</evidence>
<dbReference type="AlphaFoldDB" id="A0A6V7LF55"/>
<dbReference type="Gene3D" id="3.80.10.10">
    <property type="entry name" value="Ribonuclease Inhibitor"/>
    <property type="match status" value="2"/>
</dbReference>
<feature type="chain" id="PRO_5028240737" description="LRRCT domain-containing protein" evidence="4">
    <location>
        <begin position="17"/>
        <end position="433"/>
    </location>
</feature>
<dbReference type="SMART" id="SM00369">
    <property type="entry name" value="LRR_TYP"/>
    <property type="match status" value="5"/>
</dbReference>
<dbReference type="InterPro" id="IPR050328">
    <property type="entry name" value="Dev_Immune_Receptor"/>
</dbReference>
<keyword evidence="1" id="KW-0433">Leucine-rich repeat</keyword>
<dbReference type="PANTHER" id="PTHR24373:SF370">
    <property type="entry name" value="FISH-LIPS, ISOFORM E"/>
    <property type="match status" value="1"/>
</dbReference>
<evidence type="ECO:0000256" key="4">
    <source>
        <dbReference type="SAM" id="SignalP"/>
    </source>
</evidence>
<keyword evidence="3" id="KW-0677">Repeat</keyword>
<evidence type="ECO:0008006" key="6">
    <source>
        <dbReference type="Google" id="ProtNLM"/>
    </source>
</evidence>
<keyword evidence="2 4" id="KW-0732">Signal</keyword>
<evidence type="ECO:0000313" key="5">
    <source>
        <dbReference type="EMBL" id="CAD1574594.1"/>
    </source>
</evidence>
<dbReference type="EMBL" id="CADCXW020000343">
    <property type="protein sequence ID" value="CAD1574594.1"/>
    <property type="molecule type" value="Genomic_DNA"/>
</dbReference>
<evidence type="ECO:0000256" key="2">
    <source>
        <dbReference type="ARBA" id="ARBA00022729"/>
    </source>
</evidence>
<dbReference type="GO" id="GO:0031012">
    <property type="term" value="C:extracellular matrix"/>
    <property type="evidence" value="ECO:0007669"/>
    <property type="project" value="TreeGrafter"/>
</dbReference>
<dbReference type="InterPro" id="IPR001611">
    <property type="entry name" value="Leu-rich_rpt"/>
</dbReference>
<evidence type="ECO:0000256" key="3">
    <source>
        <dbReference type="ARBA" id="ARBA00022737"/>
    </source>
</evidence>
<dbReference type="Pfam" id="PF13855">
    <property type="entry name" value="LRR_8"/>
    <property type="match status" value="2"/>
</dbReference>
<proteinExistence type="predicted"/>
<dbReference type="InterPro" id="IPR026906">
    <property type="entry name" value="LRR_5"/>
</dbReference>
<accession>A0A6V7LF55</accession>
<name>A0A6V7LF55_9HYME</name>
<dbReference type="Pfam" id="PF13306">
    <property type="entry name" value="LRR_5"/>
    <property type="match status" value="1"/>
</dbReference>